<dbReference type="SMART" id="SM00320">
    <property type="entry name" value="WD40"/>
    <property type="match status" value="9"/>
</dbReference>
<dbReference type="Proteomes" id="UP001497383">
    <property type="component" value="Chromosome 1"/>
</dbReference>
<feature type="repeat" description="WD" evidence="3">
    <location>
        <begin position="56"/>
        <end position="88"/>
    </location>
</feature>
<feature type="repeat" description="WD" evidence="3">
    <location>
        <begin position="583"/>
        <end position="623"/>
    </location>
</feature>
<feature type="repeat" description="WD" evidence="3">
    <location>
        <begin position="238"/>
        <end position="279"/>
    </location>
</feature>
<dbReference type="GeneID" id="92206017"/>
<proteinExistence type="predicted"/>
<dbReference type="RefSeq" id="XP_066827759.1">
    <property type="nucleotide sequence ID" value="XM_066976784.1"/>
</dbReference>
<reference evidence="4 5" key="1">
    <citation type="submission" date="2024-03" db="EMBL/GenBank/DDBJ databases">
        <authorList>
            <person name="Brejova B."/>
        </authorList>
    </citation>
    <scope>NUCLEOTIDE SEQUENCE [LARGE SCALE GENOMIC DNA]</scope>
    <source>
        <strain evidence="4 5">CBS 14171</strain>
    </source>
</reference>
<dbReference type="EMBL" id="OZ022405">
    <property type="protein sequence ID" value="CAK9436263.1"/>
    <property type="molecule type" value="Genomic_DNA"/>
</dbReference>
<dbReference type="PANTHER" id="PTHR19856">
    <property type="entry name" value="WD-REPEATCONTAINING PROTEIN WDR1"/>
    <property type="match status" value="1"/>
</dbReference>
<gene>
    <name evidence="4" type="ORF">LODBEIA_P08210</name>
</gene>
<dbReference type="PROSITE" id="PS50082">
    <property type="entry name" value="WD_REPEATS_2"/>
    <property type="match status" value="4"/>
</dbReference>
<dbReference type="SUPFAM" id="SSF50978">
    <property type="entry name" value="WD40 repeat-like"/>
    <property type="match status" value="2"/>
</dbReference>
<organism evidence="4 5">
    <name type="scientific">Lodderomyces beijingensis</name>
    <dbReference type="NCBI Taxonomy" id="1775926"/>
    <lineage>
        <taxon>Eukaryota</taxon>
        <taxon>Fungi</taxon>
        <taxon>Dikarya</taxon>
        <taxon>Ascomycota</taxon>
        <taxon>Saccharomycotina</taxon>
        <taxon>Pichiomycetes</taxon>
        <taxon>Debaryomycetaceae</taxon>
        <taxon>Candida/Lodderomyces clade</taxon>
        <taxon>Lodderomyces</taxon>
    </lineage>
</organism>
<evidence type="ECO:0000313" key="4">
    <source>
        <dbReference type="EMBL" id="CAK9436263.1"/>
    </source>
</evidence>
<keyword evidence="1 3" id="KW-0853">WD repeat</keyword>
<dbReference type="InterPro" id="IPR036322">
    <property type="entry name" value="WD40_repeat_dom_sf"/>
</dbReference>
<dbReference type="Gene3D" id="2.130.10.10">
    <property type="entry name" value="YVTN repeat-like/Quinoprotein amine dehydrogenase"/>
    <property type="match status" value="2"/>
</dbReference>
<evidence type="ECO:0000256" key="3">
    <source>
        <dbReference type="PROSITE-ProRule" id="PRU00221"/>
    </source>
</evidence>
<evidence type="ECO:0008006" key="6">
    <source>
        <dbReference type="Google" id="ProtNLM"/>
    </source>
</evidence>
<evidence type="ECO:0000256" key="1">
    <source>
        <dbReference type="ARBA" id="ARBA00022574"/>
    </source>
</evidence>
<dbReference type="PANTHER" id="PTHR19856:SF0">
    <property type="entry name" value="WD REPEAT-CONTAINING PROTEIN 1"/>
    <property type="match status" value="1"/>
</dbReference>
<protein>
    <recommendedName>
        <fullName evidence="6">Anaphase-promoting complex subunit 4 WD40 domain-containing protein</fullName>
    </recommendedName>
</protein>
<dbReference type="InterPro" id="IPR015943">
    <property type="entry name" value="WD40/YVTN_repeat-like_dom_sf"/>
</dbReference>
<dbReference type="Pfam" id="PF00400">
    <property type="entry name" value="WD40"/>
    <property type="match status" value="5"/>
</dbReference>
<dbReference type="InterPro" id="IPR001680">
    <property type="entry name" value="WD40_rpt"/>
</dbReference>
<keyword evidence="5" id="KW-1185">Reference proteome</keyword>
<keyword evidence="2" id="KW-0677">Repeat</keyword>
<sequence>MPIKPSSITPPHPSTVRGQASHFAYDARHDRIAYVNGKSVVVRPADFNSGSPVVVFTKHNSPTTAVKFAPSGFYIASGDASGNVKIWDCLPKKGDEEFEQPIIKSEFQVMSGPVKSIAWDADSSRLIAVGHGREKFGHAFSWDTGNSIGDIQGHSDAINAVDIRSQRPYRAATVGNDFAMVFFNGPPFKFDKSLRGHHTNVVRDVKFSPNGEHLVSVGSDRSICLFDGKTGEFVQKIENAHNGGIFAVAWSPLSDFFITASADATLKKWDAKSSTELQIYQVTSKPSPSTQQVGLVVANEYIISLSSNGDLNYFSPGDGALVKTITGHQLQITNVKFAKDAVYSGSSNGKLLKYRVAKGMDALLPDPTLLGTEESGHSNYLSDILIEEGDQNSLFTIGWDDEIKKWKDGSLLKSVHLSKQPKQLVNVGAYIVLLYENEVQVFDKELEVVEKFELPFTATYATAFGKSSVLLANAIGNTIVQLDFETNGKFQTNSDKSFPVMRSAPALIKVSPNGEYIAVADSAGKYTLLDAQGQVVSTRWAFHTARVYDAEWTSDSKYLVSGGLDGGLILYSAEKPSKVVKFPLAHASGVSSLAWLSYDADKGAGTFASGGLDGTIRTWKVTI</sequence>
<evidence type="ECO:0000313" key="5">
    <source>
        <dbReference type="Proteomes" id="UP001497383"/>
    </source>
</evidence>
<feature type="repeat" description="WD" evidence="3">
    <location>
        <begin position="195"/>
        <end position="236"/>
    </location>
</feature>
<name>A0ABP0ZEL9_9ASCO</name>
<dbReference type="CDD" id="cd00200">
    <property type="entry name" value="WD40"/>
    <property type="match status" value="1"/>
</dbReference>
<dbReference type="PROSITE" id="PS50294">
    <property type="entry name" value="WD_REPEATS_REGION"/>
    <property type="match status" value="3"/>
</dbReference>
<accession>A0ABP0ZEL9</accession>
<evidence type="ECO:0000256" key="2">
    <source>
        <dbReference type="ARBA" id="ARBA00022737"/>
    </source>
</evidence>